<protein>
    <submittedName>
        <fullName evidence="1">Uncharacterized protein</fullName>
    </submittedName>
</protein>
<dbReference type="RefSeq" id="WP_095496297.1">
    <property type="nucleotide sequence ID" value="NZ_NPKJ01000075.1"/>
</dbReference>
<evidence type="ECO:0000313" key="2">
    <source>
        <dbReference type="Proteomes" id="UP000216442"/>
    </source>
</evidence>
<gene>
    <name evidence="1" type="ORF">CIT26_31965</name>
</gene>
<name>A0A271L9V2_9HYPH</name>
<keyword evidence="2" id="KW-1185">Reference proteome</keyword>
<accession>A0A271L9V2</accession>
<organism evidence="1 2">
    <name type="scientific">Mesorhizobium temperatum</name>
    <dbReference type="NCBI Taxonomy" id="241416"/>
    <lineage>
        <taxon>Bacteria</taxon>
        <taxon>Pseudomonadati</taxon>
        <taxon>Pseudomonadota</taxon>
        <taxon>Alphaproteobacteria</taxon>
        <taxon>Hyphomicrobiales</taxon>
        <taxon>Phyllobacteriaceae</taxon>
        <taxon>Mesorhizobium</taxon>
    </lineage>
</organism>
<reference evidence="1 2" key="1">
    <citation type="submission" date="2017-08" db="EMBL/GenBank/DDBJ databases">
        <title>Mesorhizobium wenxinae sp. nov., a novel rhizobial species isolated from root nodules of chickpea (Cicer arietinum L.).</title>
        <authorList>
            <person name="Zhang J."/>
        </authorList>
    </citation>
    <scope>NUCLEOTIDE SEQUENCE [LARGE SCALE GENOMIC DNA]</scope>
    <source>
        <strain evidence="1 2">SDW018</strain>
    </source>
</reference>
<proteinExistence type="predicted"/>
<comment type="caution">
    <text evidence="1">The sequence shown here is derived from an EMBL/GenBank/DDBJ whole genome shotgun (WGS) entry which is preliminary data.</text>
</comment>
<dbReference type="AlphaFoldDB" id="A0A271L9V2"/>
<sequence>MPTSKDIEKIATRFANQYNIDLQAIRKDTSTLQALVAAPSIDSKAITESCYTYTGSGADVPNLEGPNSTQVSIDSRLSSRLVEVNLDEASKYAQTCGQLRDQYGALAKQRNDTRYKGEEFVRLDEVHSLEIDAGLYKLPWQEAADEGAGLDAAIQQTEIQTSIPGDMLSAPKGAKKYGGILTDPIVNQNVEANTFITKNTANSSKEQVGTSALFSWNYRSSIELATWLQAQALAHSTLSQLTAKSTTVRRREEFLRKDEGFKLQRASISRNLAWRQIAEHCRPGSPLNYDERLRAIKAQYEVVLDLLVERARVLSTGAKESYGIDLPLPDLPAGSVLDNLSVWLVKLGDALAKVKRTQSLAVLQVLVEVPKPPGPAGGSLDVAVTVDASTLHGQGLLLRGINFEYQGSSGTPLSLAVIPPAAARVLGGSDPLRFGRVCLVAPGLDIRPQFSDQLWNGTPFGEWKINGKVPSVGIDSLIMYLWAIT</sequence>
<dbReference type="Proteomes" id="UP000216442">
    <property type="component" value="Unassembled WGS sequence"/>
</dbReference>
<evidence type="ECO:0000313" key="1">
    <source>
        <dbReference type="EMBL" id="PAQ04889.1"/>
    </source>
</evidence>
<dbReference type="EMBL" id="NPKJ01000075">
    <property type="protein sequence ID" value="PAQ04889.1"/>
    <property type="molecule type" value="Genomic_DNA"/>
</dbReference>